<evidence type="ECO:0000259" key="1">
    <source>
        <dbReference type="Pfam" id="PF01272"/>
    </source>
</evidence>
<dbReference type="SUPFAM" id="SSF54534">
    <property type="entry name" value="FKBP-like"/>
    <property type="match status" value="1"/>
</dbReference>
<dbReference type="GO" id="GO:0003677">
    <property type="term" value="F:DNA binding"/>
    <property type="evidence" value="ECO:0007669"/>
    <property type="project" value="InterPro"/>
</dbReference>
<reference evidence="2 3" key="1">
    <citation type="submission" date="2018-11" db="EMBL/GenBank/DDBJ databases">
        <title>The draft genome sequence of Amphritea opalescens ANRC-JH13T.</title>
        <authorList>
            <person name="Fang Z."/>
            <person name="Zhang Y."/>
            <person name="Han X."/>
        </authorList>
    </citation>
    <scope>NUCLEOTIDE SEQUENCE [LARGE SCALE GENOMIC DNA]</scope>
    <source>
        <strain evidence="2 3">ANRC-JH13</strain>
    </source>
</reference>
<dbReference type="AlphaFoldDB" id="A0A430KRR5"/>
<gene>
    <name evidence="2" type="ORF">EH243_08780</name>
</gene>
<evidence type="ECO:0000313" key="2">
    <source>
        <dbReference type="EMBL" id="RTE66201.1"/>
    </source>
</evidence>
<dbReference type="GO" id="GO:0003746">
    <property type="term" value="F:translation elongation factor activity"/>
    <property type="evidence" value="ECO:0007669"/>
    <property type="project" value="UniProtKB-KW"/>
</dbReference>
<keyword evidence="2" id="KW-0251">Elongation factor</keyword>
<keyword evidence="2" id="KW-0648">Protein biosynthesis</keyword>
<dbReference type="InterPro" id="IPR036953">
    <property type="entry name" value="GreA/GreB_C_sf"/>
</dbReference>
<accession>A0A430KRR5</accession>
<dbReference type="OrthoDB" id="5293337at2"/>
<name>A0A430KRR5_9GAMM</name>
<dbReference type="RefSeq" id="WP_126158274.1">
    <property type="nucleotide sequence ID" value="NZ_RQXW01000006.1"/>
</dbReference>
<keyword evidence="3" id="KW-1185">Reference proteome</keyword>
<protein>
    <submittedName>
        <fullName evidence="2">Transcription elongation factor GreAB</fullName>
    </submittedName>
</protein>
<dbReference type="GO" id="GO:0032784">
    <property type="term" value="P:regulation of DNA-templated transcription elongation"/>
    <property type="evidence" value="ECO:0007669"/>
    <property type="project" value="InterPro"/>
</dbReference>
<dbReference type="Pfam" id="PF01272">
    <property type="entry name" value="GreA_GreB"/>
    <property type="match status" value="1"/>
</dbReference>
<evidence type="ECO:0000313" key="3">
    <source>
        <dbReference type="Proteomes" id="UP000283087"/>
    </source>
</evidence>
<dbReference type="InterPro" id="IPR001437">
    <property type="entry name" value="Tscrpt_elong_fac_GreA/B_C"/>
</dbReference>
<sequence length="152" mass="16518">MDKQQLVAQIIGRLQADLNVNVAAANEAHEAATHEESVAENQYDTLGLEASYLAHGQSMRVQALEGDIAAYQQMPLKLFDEDAPVGLSALVTLEDNQGQEKRLFIGGLQIVEEDYTVIVITPEAPLGAALIGRFLGDQIELPQGRFEITDLS</sequence>
<proteinExistence type="predicted"/>
<dbReference type="Gene3D" id="3.10.50.30">
    <property type="entry name" value="Transcription elongation factor, GreA/GreB, C-terminal domain"/>
    <property type="match status" value="1"/>
</dbReference>
<dbReference type="EMBL" id="RQXW01000006">
    <property type="protein sequence ID" value="RTE66201.1"/>
    <property type="molecule type" value="Genomic_DNA"/>
</dbReference>
<comment type="caution">
    <text evidence="2">The sequence shown here is derived from an EMBL/GenBank/DDBJ whole genome shotgun (WGS) entry which is preliminary data.</text>
</comment>
<organism evidence="2 3">
    <name type="scientific">Amphritea opalescens</name>
    <dbReference type="NCBI Taxonomy" id="2490544"/>
    <lineage>
        <taxon>Bacteria</taxon>
        <taxon>Pseudomonadati</taxon>
        <taxon>Pseudomonadota</taxon>
        <taxon>Gammaproteobacteria</taxon>
        <taxon>Oceanospirillales</taxon>
        <taxon>Oceanospirillaceae</taxon>
        <taxon>Amphritea</taxon>
    </lineage>
</organism>
<dbReference type="Proteomes" id="UP000283087">
    <property type="component" value="Unassembled WGS sequence"/>
</dbReference>
<feature type="domain" description="Transcription elongation factor GreA/GreB C-terminal" evidence="1">
    <location>
        <begin position="85"/>
        <end position="147"/>
    </location>
</feature>